<dbReference type="AlphaFoldDB" id="A0AA39MIM0"/>
<gene>
    <name evidence="1" type="ORF">EV421DRAFT_1837230</name>
</gene>
<evidence type="ECO:0000313" key="2">
    <source>
        <dbReference type="Proteomes" id="UP001175226"/>
    </source>
</evidence>
<comment type="caution">
    <text evidence="1">The sequence shown here is derived from an EMBL/GenBank/DDBJ whole genome shotgun (WGS) entry which is preliminary data.</text>
</comment>
<proteinExistence type="predicted"/>
<keyword evidence="2" id="KW-1185">Reference proteome</keyword>
<sequence>MSALASESMLVSASMALAVYSLSIGPRCHAVFNAYSSLQVTINEELSTRTKMGGIRDIAQRPAFVLGRTFSLVYGR</sequence>
<accession>A0AA39MIM0</accession>
<dbReference type="EMBL" id="JAUEPT010000065">
    <property type="protein sequence ID" value="KAK0435198.1"/>
    <property type="molecule type" value="Genomic_DNA"/>
</dbReference>
<feature type="non-terminal residue" evidence="1">
    <location>
        <position position="1"/>
    </location>
</feature>
<dbReference type="Proteomes" id="UP001175226">
    <property type="component" value="Unassembled WGS sequence"/>
</dbReference>
<organism evidence="1 2">
    <name type="scientific">Armillaria borealis</name>
    <dbReference type="NCBI Taxonomy" id="47425"/>
    <lineage>
        <taxon>Eukaryota</taxon>
        <taxon>Fungi</taxon>
        <taxon>Dikarya</taxon>
        <taxon>Basidiomycota</taxon>
        <taxon>Agaricomycotina</taxon>
        <taxon>Agaricomycetes</taxon>
        <taxon>Agaricomycetidae</taxon>
        <taxon>Agaricales</taxon>
        <taxon>Marasmiineae</taxon>
        <taxon>Physalacriaceae</taxon>
        <taxon>Armillaria</taxon>
    </lineage>
</organism>
<evidence type="ECO:0000313" key="1">
    <source>
        <dbReference type="EMBL" id="KAK0435198.1"/>
    </source>
</evidence>
<reference evidence="1" key="1">
    <citation type="submission" date="2023-06" db="EMBL/GenBank/DDBJ databases">
        <authorList>
            <consortium name="Lawrence Berkeley National Laboratory"/>
            <person name="Ahrendt S."/>
            <person name="Sahu N."/>
            <person name="Indic B."/>
            <person name="Wong-Bajracharya J."/>
            <person name="Merenyi Z."/>
            <person name="Ke H.-M."/>
            <person name="Monk M."/>
            <person name="Kocsube S."/>
            <person name="Drula E."/>
            <person name="Lipzen A."/>
            <person name="Balint B."/>
            <person name="Henrissat B."/>
            <person name="Andreopoulos B."/>
            <person name="Martin F.M."/>
            <person name="Harder C.B."/>
            <person name="Rigling D."/>
            <person name="Ford K.L."/>
            <person name="Foster G.D."/>
            <person name="Pangilinan J."/>
            <person name="Papanicolaou A."/>
            <person name="Barry K."/>
            <person name="LaButti K."/>
            <person name="Viragh M."/>
            <person name="Koriabine M."/>
            <person name="Yan M."/>
            <person name="Riley R."/>
            <person name="Champramary S."/>
            <person name="Plett K.L."/>
            <person name="Tsai I.J."/>
            <person name="Slot J."/>
            <person name="Sipos G."/>
            <person name="Plett J."/>
            <person name="Nagy L.G."/>
            <person name="Grigoriev I.V."/>
        </authorList>
    </citation>
    <scope>NUCLEOTIDE SEQUENCE</scope>
    <source>
        <strain evidence="1">FPL87.14</strain>
    </source>
</reference>
<protein>
    <submittedName>
        <fullName evidence="1">Uncharacterized protein</fullName>
    </submittedName>
</protein>
<name>A0AA39MIM0_9AGAR</name>